<reference evidence="2" key="1">
    <citation type="submission" date="2022-11" db="UniProtKB">
        <authorList>
            <consortium name="WormBaseParasite"/>
        </authorList>
    </citation>
    <scope>IDENTIFICATION</scope>
</reference>
<name>A0AC34Q3S8_9BILA</name>
<organism evidence="1 2">
    <name type="scientific">Panagrolaimus sp. JU765</name>
    <dbReference type="NCBI Taxonomy" id="591449"/>
    <lineage>
        <taxon>Eukaryota</taxon>
        <taxon>Metazoa</taxon>
        <taxon>Ecdysozoa</taxon>
        <taxon>Nematoda</taxon>
        <taxon>Chromadorea</taxon>
        <taxon>Rhabditida</taxon>
        <taxon>Tylenchina</taxon>
        <taxon>Panagrolaimomorpha</taxon>
        <taxon>Panagrolaimoidea</taxon>
        <taxon>Panagrolaimidae</taxon>
        <taxon>Panagrolaimus</taxon>
    </lineage>
</organism>
<sequence>ELKKYFKARSAKQVVSLWCQEFFLLPAQGPEDPQILMVQLRHPREDTIKYLARDLYVWHGIVG</sequence>
<evidence type="ECO:0000313" key="1">
    <source>
        <dbReference type="Proteomes" id="UP000887576"/>
    </source>
</evidence>
<proteinExistence type="predicted"/>
<dbReference type="Proteomes" id="UP000887576">
    <property type="component" value="Unplaced"/>
</dbReference>
<accession>A0AC34Q3S8</accession>
<protein>
    <submittedName>
        <fullName evidence="2">Uncharacterized protein</fullName>
    </submittedName>
</protein>
<dbReference type="WBParaSite" id="JU765_v2.g12640.t1">
    <property type="protein sequence ID" value="JU765_v2.g12640.t1"/>
    <property type="gene ID" value="JU765_v2.g12640"/>
</dbReference>
<evidence type="ECO:0000313" key="2">
    <source>
        <dbReference type="WBParaSite" id="JU765_v2.g12640.t1"/>
    </source>
</evidence>